<dbReference type="EMBL" id="BGPR01000404">
    <property type="protein sequence ID" value="GBM18464.1"/>
    <property type="molecule type" value="Genomic_DNA"/>
</dbReference>
<protein>
    <submittedName>
        <fullName evidence="1">Uncharacterized protein</fullName>
    </submittedName>
</protein>
<dbReference type="Proteomes" id="UP000499080">
    <property type="component" value="Unassembled WGS sequence"/>
</dbReference>
<evidence type="ECO:0000313" key="1">
    <source>
        <dbReference type="EMBL" id="GBM18464.1"/>
    </source>
</evidence>
<dbReference type="AlphaFoldDB" id="A0A4Y2DRT1"/>
<reference evidence="1 2" key="1">
    <citation type="journal article" date="2019" name="Sci. Rep.">
        <title>Orb-weaving spider Araneus ventricosus genome elucidates the spidroin gene catalogue.</title>
        <authorList>
            <person name="Kono N."/>
            <person name="Nakamura H."/>
            <person name="Ohtoshi R."/>
            <person name="Moran D.A.P."/>
            <person name="Shinohara A."/>
            <person name="Yoshida Y."/>
            <person name="Fujiwara M."/>
            <person name="Mori M."/>
            <person name="Tomita M."/>
            <person name="Arakawa K."/>
        </authorList>
    </citation>
    <scope>NUCLEOTIDE SEQUENCE [LARGE SCALE GENOMIC DNA]</scope>
</reference>
<gene>
    <name evidence="1" type="ORF">AVEN_66823_1</name>
</gene>
<keyword evidence="2" id="KW-1185">Reference proteome</keyword>
<sequence length="87" mass="9611">MDVAEAECFNPFSVSNSAAHYATAEARERVLTPFSFLSSPRSAPSAATPMSKGMESFPIWFKHFLSVSRVLSKEINSARRLLLLSDD</sequence>
<accession>A0A4Y2DRT1</accession>
<organism evidence="1 2">
    <name type="scientific">Araneus ventricosus</name>
    <name type="common">Orbweaver spider</name>
    <name type="synonym">Epeira ventricosa</name>
    <dbReference type="NCBI Taxonomy" id="182803"/>
    <lineage>
        <taxon>Eukaryota</taxon>
        <taxon>Metazoa</taxon>
        <taxon>Ecdysozoa</taxon>
        <taxon>Arthropoda</taxon>
        <taxon>Chelicerata</taxon>
        <taxon>Arachnida</taxon>
        <taxon>Araneae</taxon>
        <taxon>Araneomorphae</taxon>
        <taxon>Entelegynae</taxon>
        <taxon>Araneoidea</taxon>
        <taxon>Araneidae</taxon>
        <taxon>Araneus</taxon>
    </lineage>
</organism>
<evidence type="ECO:0000313" key="2">
    <source>
        <dbReference type="Proteomes" id="UP000499080"/>
    </source>
</evidence>
<comment type="caution">
    <text evidence="1">The sequence shown here is derived from an EMBL/GenBank/DDBJ whole genome shotgun (WGS) entry which is preliminary data.</text>
</comment>
<name>A0A4Y2DRT1_ARAVE</name>
<proteinExistence type="predicted"/>